<comment type="caution">
    <text evidence="2">The sequence shown here is derived from an EMBL/GenBank/DDBJ whole genome shotgun (WGS) entry which is preliminary data.</text>
</comment>
<name>A0A4V3C411_9SPHI</name>
<dbReference type="OrthoDB" id="773269at2"/>
<evidence type="ECO:0000313" key="2">
    <source>
        <dbReference type="EMBL" id="TDO24078.1"/>
    </source>
</evidence>
<dbReference type="EMBL" id="SNWM01000001">
    <property type="protein sequence ID" value="TDO24078.1"/>
    <property type="molecule type" value="Genomic_DNA"/>
</dbReference>
<keyword evidence="3" id="KW-1185">Reference proteome</keyword>
<proteinExistence type="predicted"/>
<feature type="region of interest" description="Disordered" evidence="1">
    <location>
        <begin position="1"/>
        <end position="81"/>
    </location>
</feature>
<accession>A0A4V3C411</accession>
<evidence type="ECO:0000256" key="1">
    <source>
        <dbReference type="SAM" id="MobiDB-lite"/>
    </source>
</evidence>
<protein>
    <submittedName>
        <fullName evidence="2">Uncharacterized protein</fullName>
    </submittedName>
</protein>
<feature type="compositionally biased region" description="Basic and acidic residues" evidence="1">
    <location>
        <begin position="35"/>
        <end position="51"/>
    </location>
</feature>
<dbReference type="AlphaFoldDB" id="A0A4V3C411"/>
<evidence type="ECO:0000313" key="3">
    <source>
        <dbReference type="Proteomes" id="UP000295499"/>
    </source>
</evidence>
<reference evidence="2 3" key="1">
    <citation type="submission" date="2019-03" db="EMBL/GenBank/DDBJ databases">
        <title>Genomic Encyclopedia of Archaeal and Bacterial Type Strains, Phase II (KMG-II): from individual species to whole genera.</title>
        <authorList>
            <person name="Goeker M."/>
        </authorList>
    </citation>
    <scope>NUCLEOTIDE SEQUENCE [LARGE SCALE GENOMIC DNA]</scope>
    <source>
        <strain evidence="2 3">DSM 19034</strain>
    </source>
</reference>
<sequence length="81" mass="9028">MDLSDDNKKAPNDRHEVRKSDVGMESGTAENLGMDADRSSDDQRIDRKYNMDNDIVSHNPDGESDDSDANLERGSSPLMDK</sequence>
<organism evidence="2 3">
    <name type="scientific">Pedobacter duraquae</name>
    <dbReference type="NCBI Taxonomy" id="425511"/>
    <lineage>
        <taxon>Bacteria</taxon>
        <taxon>Pseudomonadati</taxon>
        <taxon>Bacteroidota</taxon>
        <taxon>Sphingobacteriia</taxon>
        <taxon>Sphingobacteriales</taxon>
        <taxon>Sphingobacteriaceae</taxon>
        <taxon>Pedobacter</taxon>
    </lineage>
</organism>
<dbReference type="Proteomes" id="UP000295499">
    <property type="component" value="Unassembled WGS sequence"/>
</dbReference>
<gene>
    <name evidence="2" type="ORF">CLV32_0365</name>
</gene>
<feature type="compositionally biased region" description="Basic and acidic residues" evidence="1">
    <location>
        <begin position="1"/>
        <end position="22"/>
    </location>
</feature>
<dbReference type="RefSeq" id="WP_133551761.1">
    <property type="nucleotide sequence ID" value="NZ_SNWM01000001.1"/>
</dbReference>